<dbReference type="EMBL" id="JAINUF010000005">
    <property type="protein sequence ID" value="KAJ8360765.1"/>
    <property type="molecule type" value="Genomic_DNA"/>
</dbReference>
<dbReference type="AlphaFoldDB" id="A0A9Q1J0W1"/>
<feature type="compositionally biased region" description="Basic and acidic residues" evidence="1">
    <location>
        <begin position="1"/>
        <end position="14"/>
    </location>
</feature>
<dbReference type="Proteomes" id="UP001152622">
    <property type="component" value="Chromosome 5"/>
</dbReference>
<feature type="region of interest" description="Disordered" evidence="1">
    <location>
        <begin position="1"/>
        <end position="39"/>
    </location>
</feature>
<proteinExistence type="predicted"/>
<evidence type="ECO:0000313" key="3">
    <source>
        <dbReference type="Proteomes" id="UP001152622"/>
    </source>
</evidence>
<organism evidence="2 3">
    <name type="scientific">Synaphobranchus kaupii</name>
    <name type="common">Kaup's arrowtooth eel</name>
    <dbReference type="NCBI Taxonomy" id="118154"/>
    <lineage>
        <taxon>Eukaryota</taxon>
        <taxon>Metazoa</taxon>
        <taxon>Chordata</taxon>
        <taxon>Craniata</taxon>
        <taxon>Vertebrata</taxon>
        <taxon>Euteleostomi</taxon>
        <taxon>Actinopterygii</taxon>
        <taxon>Neopterygii</taxon>
        <taxon>Teleostei</taxon>
        <taxon>Anguilliformes</taxon>
        <taxon>Synaphobranchidae</taxon>
        <taxon>Synaphobranchus</taxon>
    </lineage>
</organism>
<evidence type="ECO:0000313" key="2">
    <source>
        <dbReference type="EMBL" id="KAJ8360765.1"/>
    </source>
</evidence>
<evidence type="ECO:0000256" key="1">
    <source>
        <dbReference type="SAM" id="MobiDB-lite"/>
    </source>
</evidence>
<reference evidence="2" key="1">
    <citation type="journal article" date="2023" name="Science">
        <title>Genome structures resolve the early diversification of teleost fishes.</title>
        <authorList>
            <person name="Parey E."/>
            <person name="Louis A."/>
            <person name="Montfort J."/>
            <person name="Bouchez O."/>
            <person name="Roques C."/>
            <person name="Iampietro C."/>
            <person name="Lluch J."/>
            <person name="Castinel A."/>
            <person name="Donnadieu C."/>
            <person name="Desvignes T."/>
            <person name="Floi Bucao C."/>
            <person name="Jouanno E."/>
            <person name="Wen M."/>
            <person name="Mejri S."/>
            <person name="Dirks R."/>
            <person name="Jansen H."/>
            <person name="Henkel C."/>
            <person name="Chen W.J."/>
            <person name="Zahm M."/>
            <person name="Cabau C."/>
            <person name="Klopp C."/>
            <person name="Thompson A.W."/>
            <person name="Robinson-Rechavi M."/>
            <person name="Braasch I."/>
            <person name="Lecointre G."/>
            <person name="Bobe J."/>
            <person name="Postlethwait J.H."/>
            <person name="Berthelot C."/>
            <person name="Roest Crollius H."/>
            <person name="Guiguen Y."/>
        </authorList>
    </citation>
    <scope>NUCLEOTIDE SEQUENCE</scope>
    <source>
        <strain evidence="2">WJC10195</strain>
    </source>
</reference>
<name>A0A9Q1J0W1_SYNKA</name>
<sequence length="144" mass="15169">MPSFSHRERGRIRIEAGPFTVQRSGLPDNSRSLDSGPSGARALEEKWLFSGGRGTCTIAPRAHGPLQPAGWRQAAHWPPLLSDGSSGTAASAPTAQRESPILSGPLSSSPPTGRPATPGSTASIRPLWLHTKAGHAGEPGQYWF</sequence>
<feature type="compositionally biased region" description="Low complexity" evidence="1">
    <location>
        <begin position="82"/>
        <end position="115"/>
    </location>
</feature>
<gene>
    <name evidence="2" type="ORF">SKAU_G00172900</name>
</gene>
<keyword evidence="3" id="KW-1185">Reference proteome</keyword>
<comment type="caution">
    <text evidence="2">The sequence shown here is derived from an EMBL/GenBank/DDBJ whole genome shotgun (WGS) entry which is preliminary data.</text>
</comment>
<protein>
    <submittedName>
        <fullName evidence="2">Uncharacterized protein</fullName>
    </submittedName>
</protein>
<feature type="compositionally biased region" description="Polar residues" evidence="1">
    <location>
        <begin position="21"/>
        <end position="35"/>
    </location>
</feature>
<feature type="region of interest" description="Disordered" evidence="1">
    <location>
        <begin position="59"/>
        <end position="144"/>
    </location>
</feature>
<accession>A0A9Q1J0W1</accession>